<proteinExistence type="predicted"/>
<dbReference type="PROSITE" id="PS50110">
    <property type="entry name" value="RESPONSE_REGULATORY"/>
    <property type="match status" value="1"/>
</dbReference>
<dbReference type="Proteomes" id="UP000612362">
    <property type="component" value="Unassembled WGS sequence"/>
</dbReference>
<evidence type="ECO:0000256" key="1">
    <source>
        <dbReference type="ARBA" id="ARBA00022553"/>
    </source>
</evidence>
<dbReference type="CDD" id="cd17574">
    <property type="entry name" value="REC_OmpR"/>
    <property type="match status" value="1"/>
</dbReference>
<accession>A0A8J3I2I1</accession>
<sequence>MRKFVMVIDDSTTVRKIIETCLGREGFLVQGCADGVEAMRWLTQPGAQIPDLILLDIGLPKMDGYEVARRLKTKPQFANTVIVMLSRRDGVIDRLKGRLAGAKDYVTKPFKTQEIIAIIESYLGTSPSTVSN</sequence>
<feature type="modified residue" description="4-aspartylphosphate" evidence="2">
    <location>
        <position position="56"/>
    </location>
</feature>
<gene>
    <name evidence="4" type="primary">pilG_3</name>
    <name evidence="4" type="ORF">KSX_24470</name>
</gene>
<dbReference type="RefSeq" id="WP_220193691.1">
    <property type="nucleotide sequence ID" value="NZ_BNJF01000001.1"/>
</dbReference>
<name>A0A8J3I2I1_9CHLR</name>
<dbReference type="PANTHER" id="PTHR44591:SF3">
    <property type="entry name" value="RESPONSE REGULATORY DOMAIN-CONTAINING PROTEIN"/>
    <property type="match status" value="1"/>
</dbReference>
<feature type="domain" description="Response regulatory" evidence="3">
    <location>
        <begin position="4"/>
        <end position="123"/>
    </location>
</feature>
<comment type="caution">
    <text evidence="4">The sequence shown here is derived from an EMBL/GenBank/DDBJ whole genome shotgun (WGS) entry which is preliminary data.</text>
</comment>
<evidence type="ECO:0000256" key="2">
    <source>
        <dbReference type="PROSITE-ProRule" id="PRU00169"/>
    </source>
</evidence>
<dbReference type="PANTHER" id="PTHR44591">
    <property type="entry name" value="STRESS RESPONSE REGULATOR PROTEIN 1"/>
    <property type="match status" value="1"/>
</dbReference>
<evidence type="ECO:0000259" key="3">
    <source>
        <dbReference type="PROSITE" id="PS50110"/>
    </source>
</evidence>
<dbReference type="InterPro" id="IPR001789">
    <property type="entry name" value="Sig_transdc_resp-reg_receiver"/>
</dbReference>
<dbReference type="SUPFAM" id="SSF52172">
    <property type="entry name" value="CheY-like"/>
    <property type="match status" value="1"/>
</dbReference>
<organism evidence="4 5">
    <name type="scientific">Ktedonospora formicarum</name>
    <dbReference type="NCBI Taxonomy" id="2778364"/>
    <lineage>
        <taxon>Bacteria</taxon>
        <taxon>Bacillati</taxon>
        <taxon>Chloroflexota</taxon>
        <taxon>Ktedonobacteria</taxon>
        <taxon>Ktedonobacterales</taxon>
        <taxon>Ktedonobacteraceae</taxon>
        <taxon>Ktedonospora</taxon>
    </lineage>
</organism>
<evidence type="ECO:0000313" key="4">
    <source>
        <dbReference type="EMBL" id="GHO44284.1"/>
    </source>
</evidence>
<dbReference type="SMART" id="SM00448">
    <property type="entry name" value="REC"/>
    <property type="match status" value="1"/>
</dbReference>
<dbReference type="Pfam" id="PF00072">
    <property type="entry name" value="Response_reg"/>
    <property type="match status" value="1"/>
</dbReference>
<evidence type="ECO:0000313" key="5">
    <source>
        <dbReference type="Proteomes" id="UP000612362"/>
    </source>
</evidence>
<dbReference type="InterPro" id="IPR050595">
    <property type="entry name" value="Bact_response_regulator"/>
</dbReference>
<dbReference type="InterPro" id="IPR011006">
    <property type="entry name" value="CheY-like_superfamily"/>
</dbReference>
<dbReference type="AlphaFoldDB" id="A0A8J3I2I1"/>
<protein>
    <submittedName>
        <fullName evidence="4">Response regulator</fullName>
    </submittedName>
</protein>
<reference evidence="4" key="1">
    <citation type="submission" date="2020-10" db="EMBL/GenBank/DDBJ databases">
        <title>Taxonomic study of unclassified bacteria belonging to the class Ktedonobacteria.</title>
        <authorList>
            <person name="Yabe S."/>
            <person name="Wang C.M."/>
            <person name="Zheng Y."/>
            <person name="Sakai Y."/>
            <person name="Cavaletti L."/>
            <person name="Monciardini P."/>
            <person name="Donadio S."/>
        </authorList>
    </citation>
    <scope>NUCLEOTIDE SEQUENCE</scope>
    <source>
        <strain evidence="4">SOSP1-1</strain>
    </source>
</reference>
<dbReference type="EMBL" id="BNJF01000001">
    <property type="protein sequence ID" value="GHO44284.1"/>
    <property type="molecule type" value="Genomic_DNA"/>
</dbReference>
<dbReference type="Gene3D" id="3.40.50.2300">
    <property type="match status" value="1"/>
</dbReference>
<keyword evidence="5" id="KW-1185">Reference proteome</keyword>
<dbReference type="GO" id="GO:0000160">
    <property type="term" value="P:phosphorelay signal transduction system"/>
    <property type="evidence" value="ECO:0007669"/>
    <property type="project" value="InterPro"/>
</dbReference>
<keyword evidence="1 2" id="KW-0597">Phosphoprotein</keyword>